<accession>A0A5C5FS09</accession>
<evidence type="ECO:0000313" key="3">
    <source>
        <dbReference type="Proteomes" id="UP000311382"/>
    </source>
</evidence>
<comment type="caution">
    <text evidence="2">The sequence shown here is derived from an EMBL/GenBank/DDBJ whole genome shotgun (WGS) entry which is preliminary data.</text>
</comment>
<dbReference type="AlphaFoldDB" id="A0A5C5FS09"/>
<protein>
    <submittedName>
        <fullName evidence="2">Uncharacterized protein</fullName>
    </submittedName>
</protein>
<keyword evidence="1" id="KW-0812">Transmembrane</keyword>
<evidence type="ECO:0000256" key="1">
    <source>
        <dbReference type="SAM" id="Phobius"/>
    </source>
</evidence>
<feature type="transmembrane region" description="Helical" evidence="1">
    <location>
        <begin position="113"/>
        <end position="137"/>
    </location>
</feature>
<keyword evidence="3" id="KW-1185">Reference proteome</keyword>
<feature type="transmembrane region" description="Helical" evidence="1">
    <location>
        <begin position="27"/>
        <end position="45"/>
    </location>
</feature>
<sequence>MFGPTSSYEGNRSDNLTRHKGDASRMVTPWLAAVIADVFAAAISWGQAQSKDLLPRYMMYAAIVGAICSVLFGFACLAGFYFLHKYDNYHERAKAKGKQMKHVQHPIALWPRLILMGLGVAAAITNGSYVYMLAFVVNDKENDYCTTFSQGTSKDKCDSSVTVILIYCLVRRCLSLSPVLTPAALCRSL</sequence>
<dbReference type="EMBL" id="SOZI01000095">
    <property type="protein sequence ID" value="TNY19455.1"/>
    <property type="molecule type" value="Genomic_DNA"/>
</dbReference>
<dbReference type="Proteomes" id="UP000311382">
    <property type="component" value="Unassembled WGS sequence"/>
</dbReference>
<name>A0A5C5FS09_9BASI</name>
<feature type="transmembrane region" description="Helical" evidence="1">
    <location>
        <begin position="57"/>
        <end position="83"/>
    </location>
</feature>
<proteinExistence type="predicted"/>
<organism evidence="2 3">
    <name type="scientific">Rhodotorula diobovata</name>
    <dbReference type="NCBI Taxonomy" id="5288"/>
    <lineage>
        <taxon>Eukaryota</taxon>
        <taxon>Fungi</taxon>
        <taxon>Dikarya</taxon>
        <taxon>Basidiomycota</taxon>
        <taxon>Pucciniomycotina</taxon>
        <taxon>Microbotryomycetes</taxon>
        <taxon>Sporidiobolales</taxon>
        <taxon>Sporidiobolaceae</taxon>
        <taxon>Rhodotorula</taxon>
    </lineage>
</organism>
<gene>
    <name evidence="2" type="ORF">DMC30DRAFT_304218</name>
</gene>
<keyword evidence="1" id="KW-1133">Transmembrane helix</keyword>
<keyword evidence="1" id="KW-0472">Membrane</keyword>
<dbReference type="OrthoDB" id="2529124at2759"/>
<evidence type="ECO:0000313" key="2">
    <source>
        <dbReference type="EMBL" id="TNY19455.1"/>
    </source>
</evidence>
<reference evidence="2 3" key="1">
    <citation type="submission" date="2019-03" db="EMBL/GenBank/DDBJ databases">
        <title>Rhodosporidium diobovatum UCD-FST 08-225 genome sequencing, assembly, and annotation.</title>
        <authorList>
            <person name="Fakankun I.U."/>
            <person name="Fristensky B."/>
            <person name="Levin D.B."/>
        </authorList>
    </citation>
    <scope>NUCLEOTIDE SEQUENCE [LARGE SCALE GENOMIC DNA]</scope>
    <source>
        <strain evidence="2 3">UCD-FST 08-225</strain>
    </source>
</reference>